<sequence length="375" mass="42324">MAESSRFAGRKRVRDEGESGSGESTEDTLTLGDSLTFSDTLMALQMMRAQFPKLDKLVRGVDQQLQEADKKAVVLLEQGCHRGSRSGVTTAEGGTDGGIRRPGARENLDLSPFPRNEKAEMSSQGGVWVPTFRQSLTLQEMKHLQILLAFLLDFRSQLGLSDSWVWRWERGGNFTVSLQPFILRSQLYSSVRDRTHVDRELEQSLKKEKALRIFKLNTGQDDHAIMFMDDYLYQVKSFSFSVTATNIDVAIKRLGMKNEGDNQVFEWFKTYVIGTKLDVGIEHHELCLLLSFGGKVEEEHVSLLINAGLLTRQLIDPNLYWFAIPNIGPVLKGLSQAVFRFGVMEAGTPLRPKADFTWTKLGVRNLDFTMGFDTM</sequence>
<dbReference type="PANTHER" id="PTHR15243:SF0">
    <property type="entry name" value="SERINE_THREONINE-PROTEIN KINASE 19"/>
    <property type="match status" value="1"/>
</dbReference>
<evidence type="ECO:0000313" key="3">
    <source>
        <dbReference type="EMBL" id="MQM13338.1"/>
    </source>
</evidence>
<feature type="region of interest" description="Disordered" evidence="2">
    <location>
        <begin position="83"/>
        <end position="122"/>
    </location>
</feature>
<dbReference type="AlphaFoldDB" id="A0A843X1W8"/>
<dbReference type="OrthoDB" id="10261701at2759"/>
<evidence type="ECO:0000313" key="4">
    <source>
        <dbReference type="Proteomes" id="UP000652761"/>
    </source>
</evidence>
<proteinExistence type="inferred from homology"/>
<feature type="region of interest" description="Disordered" evidence="2">
    <location>
        <begin position="1"/>
        <end position="31"/>
    </location>
</feature>
<comment type="caution">
    <text evidence="3">The sequence shown here is derived from an EMBL/GenBank/DDBJ whole genome shotgun (WGS) entry which is preliminary data.</text>
</comment>
<dbReference type="Pfam" id="PF10494">
    <property type="entry name" value="Stk19"/>
    <property type="match status" value="1"/>
</dbReference>
<protein>
    <submittedName>
        <fullName evidence="3">Uncharacterized protein</fullName>
    </submittedName>
</protein>
<evidence type="ECO:0000256" key="2">
    <source>
        <dbReference type="SAM" id="MobiDB-lite"/>
    </source>
</evidence>
<comment type="similarity">
    <text evidence="1">Belongs to the STK19 family.</text>
</comment>
<reference evidence="3" key="1">
    <citation type="submission" date="2017-07" db="EMBL/GenBank/DDBJ databases">
        <title>Taro Niue Genome Assembly and Annotation.</title>
        <authorList>
            <person name="Atibalentja N."/>
            <person name="Keating K."/>
            <person name="Fields C.J."/>
        </authorList>
    </citation>
    <scope>NUCLEOTIDE SEQUENCE</scope>
    <source>
        <strain evidence="3">Niue_2</strain>
        <tissue evidence="3">Leaf</tissue>
    </source>
</reference>
<keyword evidence="4" id="KW-1185">Reference proteome</keyword>
<gene>
    <name evidence="3" type="ORF">Taro_046263</name>
</gene>
<name>A0A843X1W8_COLES</name>
<dbReference type="PANTHER" id="PTHR15243">
    <property type="entry name" value="SERINE/THREONINE-PROTEIN KINASE 19"/>
    <property type="match status" value="1"/>
</dbReference>
<dbReference type="EMBL" id="NMUH01005659">
    <property type="protein sequence ID" value="MQM13338.1"/>
    <property type="molecule type" value="Genomic_DNA"/>
</dbReference>
<accession>A0A843X1W8</accession>
<evidence type="ECO:0000256" key="1">
    <source>
        <dbReference type="ARBA" id="ARBA00093458"/>
    </source>
</evidence>
<dbReference type="Proteomes" id="UP000652761">
    <property type="component" value="Unassembled WGS sequence"/>
</dbReference>
<organism evidence="3 4">
    <name type="scientific">Colocasia esculenta</name>
    <name type="common">Wild taro</name>
    <name type="synonym">Arum esculentum</name>
    <dbReference type="NCBI Taxonomy" id="4460"/>
    <lineage>
        <taxon>Eukaryota</taxon>
        <taxon>Viridiplantae</taxon>
        <taxon>Streptophyta</taxon>
        <taxon>Embryophyta</taxon>
        <taxon>Tracheophyta</taxon>
        <taxon>Spermatophyta</taxon>
        <taxon>Magnoliopsida</taxon>
        <taxon>Liliopsida</taxon>
        <taxon>Araceae</taxon>
        <taxon>Aroideae</taxon>
        <taxon>Colocasieae</taxon>
        <taxon>Colocasia</taxon>
    </lineage>
</organism>
<dbReference type="InterPro" id="IPR018865">
    <property type="entry name" value="STK19-like"/>
</dbReference>